<proteinExistence type="predicted"/>
<feature type="compositionally biased region" description="Low complexity" evidence="1">
    <location>
        <begin position="342"/>
        <end position="379"/>
    </location>
</feature>
<feature type="compositionally biased region" description="Polar residues" evidence="1">
    <location>
        <begin position="309"/>
        <end position="323"/>
    </location>
</feature>
<feature type="region of interest" description="Disordered" evidence="1">
    <location>
        <begin position="525"/>
        <end position="782"/>
    </location>
</feature>
<feature type="compositionally biased region" description="Polar residues" evidence="1">
    <location>
        <begin position="380"/>
        <end position="390"/>
    </location>
</feature>
<evidence type="ECO:0008006" key="4">
    <source>
        <dbReference type="Google" id="ProtNLM"/>
    </source>
</evidence>
<evidence type="ECO:0000256" key="1">
    <source>
        <dbReference type="SAM" id="MobiDB-lite"/>
    </source>
</evidence>
<feature type="compositionally biased region" description="Pro residues" evidence="1">
    <location>
        <begin position="639"/>
        <end position="650"/>
    </location>
</feature>
<feature type="compositionally biased region" description="Basic and acidic residues" evidence="1">
    <location>
        <begin position="403"/>
        <end position="416"/>
    </location>
</feature>
<keyword evidence="3" id="KW-1185">Reference proteome</keyword>
<dbReference type="OrthoDB" id="5389734at2759"/>
<name>A0A9P4IKC8_9PEZI</name>
<feature type="region of interest" description="Disordered" evidence="1">
    <location>
        <begin position="282"/>
        <end position="508"/>
    </location>
</feature>
<protein>
    <recommendedName>
        <fullName evidence="4">Karyogamy protein</fullName>
    </recommendedName>
</protein>
<sequence length="816" mass="89289">MVARVEAEEVSRMYESDSDNEVDTESINIGAPPVHPIPSMQGAFEESIVESIEEQNDPKIPDATLGPKARRQKMIEQDDYDETYNAQWRRKPQARYHPLWKLMAQISFGVHLLQQRLAKSDEEVVKILQKHVDEVDTHLEKTTEDFDLAYLDIKERINYLKLPLEHVNIFDIMLDDKQFRTSIIEGNEKIEKICNRTARAMNDSLVDVSKGIEAVTELATYLNGVREKWADTEKQTQAIYNAMRGNAEGWYRCFRALQVKGNDLGLVLGQLGNILNEMSKRAGVASRRAAPSRGSDRPTSRSDSPAIPTPSSRYSSLRVNTDNKPLPRPPRSGSETPLRLETPSVVSPRPSSRAQSSHSQHSPHSPHSPHSYSPRTHSPLAQSPQTHSPLAQSPRAQSPAAPKAREAAPFEGKFEQARAAPKPPLKKEILKKQPTLDESSEDISALPQRPSIGFSRRGSALNKDSKESGVRRSGSIIRRLRAAGSKDVKVGTPIKEQPGKYFQQKHERSMTSDLADLFRVAGESPRNSRVIVEVEESTRPRNKLRKKSADLVGATLSPKKPSQQLSKGVGAKLAPSPLEPADSAYSSGEGEGHKDTESLNEVHRADSNDRNGIGGPVPQRKDSLPVQGASPTLARDMSPVPPTSVSPTHPPRTASPNPHSLQNGSPRPHTPTTKFGLFPPSRPLTPSAMSVHSSAGALEGTSNRESPLLAKQRQRNSSLSYTASVVRAPGRSSDDDSAPAPGVPRNKRGSGAAIKSGVDAYAEPNGSDNKENNVGAPVLGGLGRKTSLAKKKGSFGRLRDWMGRRGNSTSLRDVRE</sequence>
<feature type="compositionally biased region" description="Basic and acidic residues" evidence="1">
    <location>
        <begin position="425"/>
        <end position="435"/>
    </location>
</feature>
<feature type="compositionally biased region" description="Basic and acidic residues" evidence="1">
    <location>
        <begin position="590"/>
        <end position="609"/>
    </location>
</feature>
<feature type="compositionally biased region" description="Polar residues" evidence="1">
    <location>
        <begin position="654"/>
        <end position="673"/>
    </location>
</feature>
<evidence type="ECO:0000313" key="3">
    <source>
        <dbReference type="Proteomes" id="UP000799772"/>
    </source>
</evidence>
<comment type="caution">
    <text evidence="2">The sequence shown here is derived from an EMBL/GenBank/DDBJ whole genome shotgun (WGS) entry which is preliminary data.</text>
</comment>
<gene>
    <name evidence="2" type="ORF">NA57DRAFT_75584</name>
</gene>
<dbReference type="Proteomes" id="UP000799772">
    <property type="component" value="Unassembled WGS sequence"/>
</dbReference>
<dbReference type="AlphaFoldDB" id="A0A9P4IKC8"/>
<feature type="region of interest" description="Disordered" evidence="1">
    <location>
        <begin position="1"/>
        <end position="39"/>
    </location>
</feature>
<feature type="compositionally biased region" description="Low complexity" evidence="1">
    <location>
        <begin position="391"/>
        <end position="402"/>
    </location>
</feature>
<dbReference type="EMBL" id="ML978125">
    <property type="protein sequence ID" value="KAF2100082.1"/>
    <property type="molecule type" value="Genomic_DNA"/>
</dbReference>
<feature type="compositionally biased region" description="Basic and acidic residues" evidence="1">
    <location>
        <begin position="1"/>
        <end position="15"/>
    </location>
</feature>
<evidence type="ECO:0000313" key="2">
    <source>
        <dbReference type="EMBL" id="KAF2100082.1"/>
    </source>
</evidence>
<reference evidence="2" key="1">
    <citation type="journal article" date="2020" name="Stud. Mycol.">
        <title>101 Dothideomycetes genomes: a test case for predicting lifestyles and emergence of pathogens.</title>
        <authorList>
            <person name="Haridas S."/>
            <person name="Albert R."/>
            <person name="Binder M."/>
            <person name="Bloem J."/>
            <person name="Labutti K."/>
            <person name="Salamov A."/>
            <person name="Andreopoulos B."/>
            <person name="Baker S."/>
            <person name="Barry K."/>
            <person name="Bills G."/>
            <person name="Bluhm B."/>
            <person name="Cannon C."/>
            <person name="Castanera R."/>
            <person name="Culley D."/>
            <person name="Daum C."/>
            <person name="Ezra D."/>
            <person name="Gonzalez J."/>
            <person name="Henrissat B."/>
            <person name="Kuo A."/>
            <person name="Liang C."/>
            <person name="Lipzen A."/>
            <person name="Lutzoni F."/>
            <person name="Magnuson J."/>
            <person name="Mondo S."/>
            <person name="Nolan M."/>
            <person name="Ohm R."/>
            <person name="Pangilinan J."/>
            <person name="Park H.-J."/>
            <person name="Ramirez L."/>
            <person name="Alfaro M."/>
            <person name="Sun H."/>
            <person name="Tritt A."/>
            <person name="Yoshinaga Y."/>
            <person name="Zwiers L.-H."/>
            <person name="Turgeon B."/>
            <person name="Goodwin S."/>
            <person name="Spatafora J."/>
            <person name="Crous P."/>
            <person name="Grigoriev I."/>
        </authorList>
    </citation>
    <scope>NUCLEOTIDE SEQUENCE</scope>
    <source>
        <strain evidence="2">CBS 133067</strain>
    </source>
</reference>
<accession>A0A9P4IKC8</accession>
<organism evidence="2 3">
    <name type="scientific">Rhizodiscina lignyota</name>
    <dbReference type="NCBI Taxonomy" id="1504668"/>
    <lineage>
        <taxon>Eukaryota</taxon>
        <taxon>Fungi</taxon>
        <taxon>Dikarya</taxon>
        <taxon>Ascomycota</taxon>
        <taxon>Pezizomycotina</taxon>
        <taxon>Dothideomycetes</taxon>
        <taxon>Pleosporomycetidae</taxon>
        <taxon>Aulographales</taxon>
        <taxon>Rhizodiscinaceae</taxon>
        <taxon>Rhizodiscina</taxon>
    </lineage>
</organism>